<dbReference type="PANTHER" id="PTHR36928:SF1">
    <property type="entry name" value="PHOSPHATASE YCDX-RELATED"/>
    <property type="match status" value="1"/>
</dbReference>
<dbReference type="AlphaFoldDB" id="A0A1F2P807"/>
<dbReference type="InterPro" id="IPR016195">
    <property type="entry name" value="Pol/histidinol_Pase-like"/>
</dbReference>
<dbReference type="Gene3D" id="3.20.20.140">
    <property type="entry name" value="Metal-dependent hydrolases"/>
    <property type="match status" value="1"/>
</dbReference>
<protein>
    <submittedName>
        <fullName evidence="2">Histidinol phosphatase</fullName>
    </submittedName>
</protein>
<dbReference type="GO" id="GO:0008270">
    <property type="term" value="F:zinc ion binding"/>
    <property type="evidence" value="ECO:0007669"/>
    <property type="project" value="TreeGrafter"/>
</dbReference>
<reference evidence="2" key="1">
    <citation type="submission" date="2016-05" db="EMBL/GenBank/DDBJ databases">
        <title>Microbial consortia oxidize butane by reversing methanogenesis.</title>
        <authorList>
            <person name="Laso-Perez R."/>
            <person name="Richter M."/>
            <person name="Wegener G."/>
            <person name="Musat F."/>
        </authorList>
    </citation>
    <scope>NUCLEOTIDE SEQUENCE [LARGE SCALE GENOMIC DNA]</scope>
    <source>
        <strain evidence="2">BOX2</strain>
    </source>
</reference>
<dbReference type="InterPro" id="IPR003141">
    <property type="entry name" value="Pol/His_phosphatase_N"/>
</dbReference>
<dbReference type="PATRIC" id="fig|1838285.3.peg.1400"/>
<keyword evidence="3" id="KW-1185">Reference proteome</keyword>
<gene>
    <name evidence="2" type="ORF">SCAL_001378</name>
</gene>
<dbReference type="SMART" id="SM00481">
    <property type="entry name" value="POLIIIAc"/>
    <property type="match status" value="1"/>
</dbReference>
<dbReference type="InterPro" id="IPR004013">
    <property type="entry name" value="PHP_dom"/>
</dbReference>
<organism evidence="2 3">
    <name type="scientific">Candidatus Syntropharchaeum caldarium</name>
    <dbReference type="NCBI Taxonomy" id="1838285"/>
    <lineage>
        <taxon>Archaea</taxon>
        <taxon>Methanobacteriati</taxon>
        <taxon>Methanobacteriota</taxon>
        <taxon>Stenosarchaea group</taxon>
        <taxon>Methanomicrobia</taxon>
        <taxon>Methanosarcinales</taxon>
        <taxon>ANME-2 cluster</taxon>
        <taxon>Candidatus Syntropharchaeum</taxon>
    </lineage>
</organism>
<accession>A0A1F2P807</accession>
<evidence type="ECO:0000313" key="2">
    <source>
        <dbReference type="EMBL" id="OFV67460.1"/>
    </source>
</evidence>
<dbReference type="PANTHER" id="PTHR36928">
    <property type="entry name" value="PHOSPHATASE YCDX-RELATED"/>
    <property type="match status" value="1"/>
</dbReference>
<feature type="domain" description="Polymerase/histidinol phosphatase N-terminal" evidence="1">
    <location>
        <begin position="14"/>
        <end position="89"/>
    </location>
</feature>
<dbReference type="InterPro" id="IPR050243">
    <property type="entry name" value="PHP_phosphatase"/>
</dbReference>
<dbReference type="Pfam" id="PF02811">
    <property type="entry name" value="PHP"/>
    <property type="match status" value="1"/>
</dbReference>
<dbReference type="GO" id="GO:0042578">
    <property type="term" value="F:phosphoric ester hydrolase activity"/>
    <property type="evidence" value="ECO:0007669"/>
    <property type="project" value="TreeGrafter"/>
</dbReference>
<proteinExistence type="predicted"/>
<comment type="caution">
    <text evidence="2">The sequence shown here is derived from an EMBL/GenBank/DDBJ whole genome shotgun (WGS) entry which is preliminary data.</text>
</comment>
<dbReference type="EMBL" id="LYOS01000004">
    <property type="protein sequence ID" value="OFV67460.1"/>
    <property type="molecule type" value="Genomic_DNA"/>
</dbReference>
<evidence type="ECO:0000313" key="3">
    <source>
        <dbReference type="Proteomes" id="UP000186940"/>
    </source>
</evidence>
<dbReference type="GO" id="GO:0005829">
    <property type="term" value="C:cytosol"/>
    <property type="evidence" value="ECO:0007669"/>
    <property type="project" value="TreeGrafter"/>
</dbReference>
<name>A0A1F2P807_9EURY</name>
<evidence type="ECO:0000259" key="1">
    <source>
        <dbReference type="SMART" id="SM00481"/>
    </source>
</evidence>
<sequence length="211" mass="24782">MKIWKKYTNYLLKGEWHIHTNYTDGKNSVSEYCKKAIELKIPLVAFTEHVRKNTNHVYYDFNQFLDDIEKAREEFNLIILSGCEAKVLPNGGFDVEEWILKEVDYSIFAFHSFPEDIDMYIESLNSVLRNRYVNAWAHPGAFLTKHGLELSEKELIKIFKSMWKQEVLLEINGKYSVPSENWISVARRYNVRLVRGSDIHCINELKGELNG</sequence>
<dbReference type="SUPFAM" id="SSF89550">
    <property type="entry name" value="PHP domain-like"/>
    <property type="match status" value="1"/>
</dbReference>
<dbReference type="Proteomes" id="UP000186940">
    <property type="component" value="Unassembled WGS sequence"/>
</dbReference>
<dbReference type="STRING" id="1838285.SCAL_001378"/>